<dbReference type="Pfam" id="PF00589">
    <property type="entry name" value="Phage_integrase"/>
    <property type="match status" value="1"/>
</dbReference>
<sequence>MSQRKNLYRRSSGIYVVRITVPQRFRRYAGQCEIHTSTGTNQLHEAKKRSAHLLAAWYQTLLEYAEFDHRSLSESASLPSGEGMISFNKFAEVTELPVIQLIQVAIKGNLPVFWLASGQMGVYVENVSDMVEGHVISDFALKRLFDLGKKNRAVGYLQPLSPLQTLQRLMSEGFSEEERAFRVAGHNRKSGWLFDLPDMVITPQNLMLNKVQAESLRLDLLTKSIPSAVSIHRLAPAPITTPIAAIANEYVNRKYYSKTLSWLCEEYLQYRRKGKISEAAIGDISYYFGLMVEVMGNIKLENFDRDFLRSYEGKLRVIPANRNLMKTKHGIETLDELIIKVAESGDKLMSDEAVRKYLNGVFGAIKWAVGDGKLLKSPCDSFFPRHDKEQREQDHTDIFEGHEIWAIFSLPWFFAGTSERNAQGRFHHYRPFHYWAPLLGLLTGARVNELSQLLLLDILEEDDVFYINLVSDDESGKKLKNVNARRKIPIHSKLIDLGFIEYVKALRSAGYIRLFPELKPHKTKGYGRPVSAWFNESLLARRLKLERNRTKSFHSFRHSVSTLLKEKGVSPELRAQLVGHVRGETETQVRYSKDLKPVHMVAVIEKLDFVLPEIANFNILDGLAAVSDALKIKRNS</sequence>
<keyword evidence="1" id="KW-0233">DNA recombination</keyword>
<reference evidence="3 4" key="1">
    <citation type="journal article" date="2019" name="Environ. Microbiol.">
        <title>Species interactions and distinct microbial communities in high Arctic permafrost affected cryosols are associated with the CH4 and CO2 gas fluxes.</title>
        <authorList>
            <person name="Altshuler I."/>
            <person name="Hamel J."/>
            <person name="Turney S."/>
            <person name="Magnuson E."/>
            <person name="Levesque R."/>
            <person name="Greer C."/>
            <person name="Whyte L.G."/>
        </authorList>
    </citation>
    <scope>NUCLEOTIDE SEQUENCE [LARGE SCALE GENOMIC DNA]</scope>
    <source>
        <strain evidence="3 4">E4</strain>
    </source>
</reference>
<dbReference type="InterPro" id="IPR046668">
    <property type="entry name" value="DUF6538"/>
</dbReference>
<dbReference type="OrthoDB" id="9784724at2"/>
<evidence type="ECO:0000259" key="2">
    <source>
        <dbReference type="PROSITE" id="PS51898"/>
    </source>
</evidence>
<dbReference type="GO" id="GO:0003677">
    <property type="term" value="F:DNA binding"/>
    <property type="evidence" value="ECO:0007669"/>
    <property type="project" value="InterPro"/>
</dbReference>
<dbReference type="Gene3D" id="1.10.443.10">
    <property type="entry name" value="Intergrase catalytic core"/>
    <property type="match status" value="1"/>
</dbReference>
<dbReference type="InterPro" id="IPR013762">
    <property type="entry name" value="Integrase-like_cat_sf"/>
</dbReference>
<name>A0A502GJG5_9GAMM</name>
<dbReference type="Pfam" id="PF20172">
    <property type="entry name" value="DUF6538"/>
    <property type="match status" value="1"/>
</dbReference>
<feature type="domain" description="Tyr recombinase" evidence="2">
    <location>
        <begin position="394"/>
        <end position="605"/>
    </location>
</feature>
<dbReference type="CDD" id="cd01184">
    <property type="entry name" value="INT_C_like_1"/>
    <property type="match status" value="1"/>
</dbReference>
<evidence type="ECO:0000313" key="3">
    <source>
        <dbReference type="EMBL" id="TPG61951.1"/>
    </source>
</evidence>
<dbReference type="InterPro" id="IPR002104">
    <property type="entry name" value="Integrase_catalytic"/>
</dbReference>
<dbReference type="RefSeq" id="WP_140472514.1">
    <property type="nucleotide sequence ID" value="NZ_RCZD01000005.1"/>
</dbReference>
<keyword evidence="4" id="KW-1185">Reference proteome</keyword>
<dbReference type="GO" id="GO:0015074">
    <property type="term" value="P:DNA integration"/>
    <property type="evidence" value="ECO:0007669"/>
    <property type="project" value="InterPro"/>
</dbReference>
<proteinExistence type="predicted"/>
<dbReference type="EMBL" id="RCZD01000005">
    <property type="protein sequence ID" value="TPG61951.1"/>
    <property type="molecule type" value="Genomic_DNA"/>
</dbReference>
<accession>A0A502GJG5</accession>
<dbReference type="SUPFAM" id="SSF56349">
    <property type="entry name" value="DNA breaking-rejoining enzymes"/>
    <property type="match status" value="1"/>
</dbReference>
<evidence type="ECO:0000313" key="4">
    <source>
        <dbReference type="Proteomes" id="UP000317663"/>
    </source>
</evidence>
<dbReference type="InterPro" id="IPR011010">
    <property type="entry name" value="DNA_brk_join_enz"/>
</dbReference>
<dbReference type="PROSITE" id="PS51898">
    <property type="entry name" value="TYR_RECOMBINASE"/>
    <property type="match status" value="1"/>
</dbReference>
<protein>
    <submittedName>
        <fullName evidence="3">Site-specific integrase</fullName>
    </submittedName>
</protein>
<dbReference type="Proteomes" id="UP000317663">
    <property type="component" value="Unassembled WGS sequence"/>
</dbReference>
<dbReference type="GO" id="GO:0006310">
    <property type="term" value="P:DNA recombination"/>
    <property type="evidence" value="ECO:0007669"/>
    <property type="project" value="UniProtKB-KW"/>
</dbReference>
<dbReference type="AlphaFoldDB" id="A0A502GJG5"/>
<organism evidence="3 4">
    <name type="scientific">Ewingella americana</name>
    <dbReference type="NCBI Taxonomy" id="41202"/>
    <lineage>
        <taxon>Bacteria</taxon>
        <taxon>Pseudomonadati</taxon>
        <taxon>Pseudomonadota</taxon>
        <taxon>Gammaproteobacteria</taxon>
        <taxon>Enterobacterales</taxon>
        <taxon>Yersiniaceae</taxon>
        <taxon>Ewingella</taxon>
    </lineage>
</organism>
<gene>
    <name evidence="3" type="ORF">EAH77_10880</name>
</gene>
<comment type="caution">
    <text evidence="3">The sequence shown here is derived from an EMBL/GenBank/DDBJ whole genome shotgun (WGS) entry which is preliminary data.</text>
</comment>
<evidence type="ECO:0000256" key="1">
    <source>
        <dbReference type="ARBA" id="ARBA00023172"/>
    </source>
</evidence>